<name>A0ABS5REJ5_9HYPH</name>
<proteinExistence type="predicted"/>
<dbReference type="NCBIfam" id="NF006631">
    <property type="entry name" value="PRK09201.1"/>
    <property type="match status" value="1"/>
</dbReference>
<dbReference type="PANTHER" id="PTHR11895">
    <property type="entry name" value="TRANSAMIDASE"/>
    <property type="match status" value="1"/>
</dbReference>
<keyword evidence="3" id="KW-1185">Reference proteome</keyword>
<evidence type="ECO:0000313" key="2">
    <source>
        <dbReference type="EMBL" id="MBS9478782.1"/>
    </source>
</evidence>
<dbReference type="InterPro" id="IPR023631">
    <property type="entry name" value="Amidase_dom"/>
</dbReference>
<accession>A0ABS5REJ5</accession>
<dbReference type="InterPro" id="IPR014087">
    <property type="entry name" value="Carboxybiuret_hydro_AtzE"/>
</dbReference>
<dbReference type="InterPro" id="IPR000120">
    <property type="entry name" value="Amidase"/>
</dbReference>
<dbReference type="Pfam" id="PF01425">
    <property type="entry name" value="Amidase"/>
    <property type="match status" value="1"/>
</dbReference>
<evidence type="ECO:0000259" key="1">
    <source>
        <dbReference type="Pfam" id="PF01425"/>
    </source>
</evidence>
<dbReference type="Gene3D" id="3.90.1300.10">
    <property type="entry name" value="Amidase signature (AS) domain"/>
    <property type="match status" value="1"/>
</dbReference>
<gene>
    <name evidence="2" type="ORF">KIP89_16870</name>
</gene>
<reference evidence="2" key="1">
    <citation type="submission" date="2021-05" db="EMBL/GenBank/DDBJ databases">
        <authorList>
            <person name="Sun Q."/>
            <person name="Inoue M."/>
        </authorList>
    </citation>
    <scope>NUCLEOTIDE SEQUENCE</scope>
    <source>
        <strain evidence="2">VKM B-3255</strain>
    </source>
</reference>
<dbReference type="InterPro" id="IPR036928">
    <property type="entry name" value="AS_sf"/>
</dbReference>
<dbReference type="SUPFAM" id="SSF75304">
    <property type="entry name" value="Amidase signature (AS) enzymes"/>
    <property type="match status" value="1"/>
</dbReference>
<dbReference type="Proteomes" id="UP001166585">
    <property type="component" value="Unassembled WGS sequence"/>
</dbReference>
<protein>
    <submittedName>
        <fullName evidence="2">AtzE family amidohydrolase</fullName>
    </submittedName>
</protein>
<feature type="domain" description="Amidase" evidence="1">
    <location>
        <begin position="36"/>
        <end position="452"/>
    </location>
</feature>
<dbReference type="PANTHER" id="PTHR11895:SF172">
    <property type="entry name" value="GLUTAMYL-TRNA(GLN) AMIDOTRANSFERASE"/>
    <property type="match status" value="1"/>
</dbReference>
<organism evidence="2 3">
    <name type="scientific">Ancylobacter radicis</name>
    <dbReference type="NCBI Taxonomy" id="2836179"/>
    <lineage>
        <taxon>Bacteria</taxon>
        <taxon>Pseudomonadati</taxon>
        <taxon>Pseudomonadota</taxon>
        <taxon>Alphaproteobacteria</taxon>
        <taxon>Hyphomicrobiales</taxon>
        <taxon>Xanthobacteraceae</taxon>
        <taxon>Ancylobacter</taxon>
    </lineage>
</organism>
<sequence length="473" mass="49172">MIDATSEPDRAAALLVGPALALAAAVQNGEVRARAVTEAALARIAVVDPLLNAFTDITAARARAEADALDARRAAGETLGPLAGVPFAVKNLFDLKDLPTRAGSKINRDRPPATRDATLVERLGAAGAVCLGGLNMGEYAYDFTGENLHDGNSRNPHDHGHMAGGSSGGSGAAVAGKLVPLALGSDTNGSIRVPSSFCGIFGLMPTYGRLSRARSFPFVASLDHLGPFARHVADLAATYDALLGPDAEDPALADVPAASTLGGLDQPGELKVAVLGGWFARQGTSQAYAAVAAAAKALGATRIVELPEVERARAAAYLITMAEGAALHLDRLRERPGDFDPAVRERLLAGAVLPAGWIARAQIFRRWFHARALELFADIDVLIAPATPVPAPRSGQATFLLDGREMLVRPNIGIYTQPISFIGLPVVAAPVPLGEHLPVAVQLIAAPWREDAALQAARVLERAGVAIAPEPVL</sequence>
<dbReference type="RefSeq" id="WP_213756934.1">
    <property type="nucleotide sequence ID" value="NZ_JAHCQH010000021.1"/>
</dbReference>
<dbReference type="NCBIfam" id="TIGR02715">
    <property type="entry name" value="amido_AtzE"/>
    <property type="match status" value="1"/>
</dbReference>
<comment type="caution">
    <text evidence="2">The sequence shown here is derived from an EMBL/GenBank/DDBJ whole genome shotgun (WGS) entry which is preliminary data.</text>
</comment>
<dbReference type="EMBL" id="JAHCQH010000021">
    <property type="protein sequence ID" value="MBS9478782.1"/>
    <property type="molecule type" value="Genomic_DNA"/>
</dbReference>
<evidence type="ECO:0000313" key="3">
    <source>
        <dbReference type="Proteomes" id="UP001166585"/>
    </source>
</evidence>